<proteinExistence type="predicted"/>
<dbReference type="InterPro" id="IPR010466">
    <property type="entry name" value="DUF1058"/>
</dbReference>
<dbReference type="SMART" id="SM00287">
    <property type="entry name" value="SH3b"/>
    <property type="match status" value="2"/>
</dbReference>
<dbReference type="Gene3D" id="2.30.30.40">
    <property type="entry name" value="SH3 Domains"/>
    <property type="match status" value="2"/>
</dbReference>
<dbReference type="PROSITE" id="PS51781">
    <property type="entry name" value="SH3B"/>
    <property type="match status" value="1"/>
</dbReference>
<evidence type="ECO:0000256" key="1">
    <source>
        <dbReference type="SAM" id="SignalP"/>
    </source>
</evidence>
<gene>
    <name evidence="3" type="ORF">H9646_10920</name>
</gene>
<keyword evidence="4" id="KW-1185">Reference proteome</keyword>
<name>A0ABR8SBZ9_9BURK</name>
<feature type="chain" id="PRO_5046742731" evidence="1">
    <location>
        <begin position="31"/>
        <end position="155"/>
    </location>
</feature>
<dbReference type="Proteomes" id="UP000634919">
    <property type="component" value="Unassembled WGS sequence"/>
</dbReference>
<dbReference type="Pfam" id="PF08239">
    <property type="entry name" value="SH3_3"/>
    <property type="match status" value="1"/>
</dbReference>
<evidence type="ECO:0000259" key="2">
    <source>
        <dbReference type="PROSITE" id="PS51781"/>
    </source>
</evidence>
<dbReference type="Pfam" id="PF06347">
    <property type="entry name" value="SH3_4"/>
    <property type="match status" value="1"/>
</dbReference>
<feature type="signal peptide" evidence="1">
    <location>
        <begin position="1"/>
        <end position="30"/>
    </location>
</feature>
<dbReference type="InterPro" id="IPR052354">
    <property type="entry name" value="Cell_Wall_Dynamics_Protein"/>
</dbReference>
<accession>A0ABR8SBZ9</accession>
<comment type="caution">
    <text evidence="3">The sequence shown here is derived from an EMBL/GenBank/DDBJ whole genome shotgun (WGS) entry which is preliminary data.</text>
</comment>
<reference evidence="3 4" key="1">
    <citation type="submission" date="2020-08" db="EMBL/GenBank/DDBJ databases">
        <title>A Genomic Blueprint of the Chicken Gut Microbiome.</title>
        <authorList>
            <person name="Gilroy R."/>
            <person name="Ravi A."/>
            <person name="Getino M."/>
            <person name="Pursley I."/>
            <person name="Horton D.L."/>
            <person name="Alikhan N.-F."/>
            <person name="Baker D."/>
            <person name="Gharbi K."/>
            <person name="Hall N."/>
            <person name="Watson M."/>
            <person name="Adriaenssens E.M."/>
            <person name="Foster-Nyarko E."/>
            <person name="Jarju S."/>
            <person name="Secka A."/>
            <person name="Antonio M."/>
            <person name="Oren A."/>
            <person name="Chaudhuri R."/>
            <person name="La Ragione R.M."/>
            <person name="Hildebrand F."/>
            <person name="Pallen M.J."/>
        </authorList>
    </citation>
    <scope>NUCLEOTIDE SEQUENCE [LARGE SCALE GENOMIC DNA]</scope>
    <source>
        <strain evidence="3 4">Sa2CVA6</strain>
    </source>
</reference>
<protein>
    <submittedName>
        <fullName evidence="3">SH3 domain-containing protein</fullName>
    </submittedName>
</protein>
<dbReference type="PANTHER" id="PTHR34408">
    <property type="entry name" value="FAMILY PROTEIN, PUTATIVE-RELATED"/>
    <property type="match status" value="1"/>
</dbReference>
<evidence type="ECO:0000313" key="3">
    <source>
        <dbReference type="EMBL" id="MBD7960999.1"/>
    </source>
</evidence>
<dbReference type="InterPro" id="IPR003646">
    <property type="entry name" value="SH3-like_bac-type"/>
</dbReference>
<dbReference type="EMBL" id="JACSQK010000005">
    <property type="protein sequence ID" value="MBD7960999.1"/>
    <property type="molecule type" value="Genomic_DNA"/>
</dbReference>
<organism evidence="3 4">
    <name type="scientific">Comamonas avium</name>
    <dbReference type="NCBI Taxonomy" id="2762231"/>
    <lineage>
        <taxon>Bacteria</taxon>
        <taxon>Pseudomonadati</taxon>
        <taxon>Pseudomonadota</taxon>
        <taxon>Betaproteobacteria</taxon>
        <taxon>Burkholderiales</taxon>
        <taxon>Comamonadaceae</taxon>
        <taxon>Comamonas</taxon>
    </lineage>
</organism>
<evidence type="ECO:0000313" key="4">
    <source>
        <dbReference type="Proteomes" id="UP000634919"/>
    </source>
</evidence>
<dbReference type="PANTHER" id="PTHR34408:SF1">
    <property type="entry name" value="GLYCOSYL HYDROLASE FAMILY 19 DOMAIN-CONTAINING PROTEIN HI_1415"/>
    <property type="match status" value="1"/>
</dbReference>
<sequence length="155" mass="17261">MRSLVPVFGRLFSKIVLFSTLALSAQWVHASEFRSVKGNSANIRVAPNTKSEVAWELTRGYPLAVVKKKGNWLQVKDIDGVLGWVYKPITATTPHYLVKVKTANLRAGAGTQHKIVAKLDKYDVVKTIDKKNGWAKVRTSAGTQGWVSQKLVWGW</sequence>
<feature type="domain" description="SH3b" evidence="2">
    <location>
        <begin position="93"/>
        <end position="155"/>
    </location>
</feature>
<keyword evidence="1" id="KW-0732">Signal</keyword>